<feature type="chain" id="PRO_5034800550" evidence="3">
    <location>
        <begin position="23"/>
        <end position="263"/>
    </location>
</feature>
<dbReference type="AlphaFoldDB" id="A0A8H3B1K3"/>
<feature type="signal peptide" evidence="3">
    <location>
        <begin position="1"/>
        <end position="22"/>
    </location>
</feature>
<evidence type="ECO:0000256" key="2">
    <source>
        <dbReference type="SAM" id="Phobius"/>
    </source>
</evidence>
<keyword evidence="2" id="KW-0812">Transmembrane</keyword>
<dbReference type="Proteomes" id="UP000663888">
    <property type="component" value="Unassembled WGS sequence"/>
</dbReference>
<comment type="caution">
    <text evidence="4">The sequence shown here is derived from an EMBL/GenBank/DDBJ whole genome shotgun (WGS) entry which is preliminary data.</text>
</comment>
<feature type="region of interest" description="Disordered" evidence="1">
    <location>
        <begin position="77"/>
        <end position="96"/>
    </location>
</feature>
<sequence>MMYFKLVVPAFTLILHTTQITALPSNEKSATTRVYYTRRSLNKGPGGSPKIIIIAVLAAVLSIFAFFIFREYQKRKKEKETSTQQARSDGSDRASNHRAAINYTSVVQQTDNVHIETQEVEQRANVTSAKPELFKEPPDYHSGDETESAPLTTATTSHAHLGMDSTLERPRAALTTSSNRADTSMSDVESLHGQLAHGARSSGSVTGPERVNFRVPSVRRPSDTITTSNTPYGELPTYDETTASTASRAANPTEVVPSRTGSE</sequence>
<feature type="compositionally biased region" description="Basic and acidic residues" evidence="1">
    <location>
        <begin position="132"/>
        <end position="144"/>
    </location>
</feature>
<evidence type="ECO:0000256" key="1">
    <source>
        <dbReference type="SAM" id="MobiDB-lite"/>
    </source>
</evidence>
<feature type="transmembrane region" description="Helical" evidence="2">
    <location>
        <begin position="51"/>
        <end position="69"/>
    </location>
</feature>
<organism evidence="4 5">
    <name type="scientific">Rhizoctonia solani</name>
    <dbReference type="NCBI Taxonomy" id="456999"/>
    <lineage>
        <taxon>Eukaryota</taxon>
        <taxon>Fungi</taxon>
        <taxon>Dikarya</taxon>
        <taxon>Basidiomycota</taxon>
        <taxon>Agaricomycotina</taxon>
        <taxon>Agaricomycetes</taxon>
        <taxon>Cantharellales</taxon>
        <taxon>Ceratobasidiaceae</taxon>
        <taxon>Rhizoctonia</taxon>
    </lineage>
</organism>
<accession>A0A8H3B1K3</accession>
<evidence type="ECO:0000313" key="5">
    <source>
        <dbReference type="Proteomes" id="UP000663888"/>
    </source>
</evidence>
<dbReference type="EMBL" id="CAJMWX010001027">
    <property type="protein sequence ID" value="CAE6445212.1"/>
    <property type="molecule type" value="Genomic_DNA"/>
</dbReference>
<reference evidence="4" key="1">
    <citation type="submission" date="2021-01" db="EMBL/GenBank/DDBJ databases">
        <authorList>
            <person name="Kaushik A."/>
        </authorList>
    </citation>
    <scope>NUCLEOTIDE SEQUENCE</scope>
    <source>
        <strain evidence="4">AG4-R118</strain>
    </source>
</reference>
<protein>
    <submittedName>
        <fullName evidence="4">Uncharacterized protein</fullName>
    </submittedName>
</protein>
<name>A0A8H3B1K3_9AGAM</name>
<keyword evidence="2" id="KW-0472">Membrane</keyword>
<feature type="region of interest" description="Disordered" evidence="1">
    <location>
        <begin position="196"/>
        <end position="263"/>
    </location>
</feature>
<evidence type="ECO:0000313" key="4">
    <source>
        <dbReference type="EMBL" id="CAE6445212.1"/>
    </source>
</evidence>
<feature type="region of interest" description="Disordered" evidence="1">
    <location>
        <begin position="121"/>
        <end position="150"/>
    </location>
</feature>
<keyword evidence="3" id="KW-0732">Signal</keyword>
<gene>
    <name evidence="4" type="ORF">RDB_LOCUS57283</name>
</gene>
<keyword evidence="2" id="KW-1133">Transmembrane helix</keyword>
<evidence type="ECO:0000256" key="3">
    <source>
        <dbReference type="SAM" id="SignalP"/>
    </source>
</evidence>
<feature type="compositionally biased region" description="Polar residues" evidence="1">
    <location>
        <begin position="239"/>
        <end position="250"/>
    </location>
</feature>
<proteinExistence type="predicted"/>